<protein>
    <submittedName>
        <fullName evidence="2">Uncharacterized protein</fullName>
    </submittedName>
</protein>
<name>A0A2T0JWM1_9ACTN</name>
<organism evidence="2 3">
    <name type="scientific">Actinoplanes italicus</name>
    <dbReference type="NCBI Taxonomy" id="113567"/>
    <lineage>
        <taxon>Bacteria</taxon>
        <taxon>Bacillati</taxon>
        <taxon>Actinomycetota</taxon>
        <taxon>Actinomycetes</taxon>
        <taxon>Micromonosporales</taxon>
        <taxon>Micromonosporaceae</taxon>
        <taxon>Actinoplanes</taxon>
    </lineage>
</organism>
<feature type="transmembrane region" description="Helical" evidence="1">
    <location>
        <begin position="7"/>
        <end position="27"/>
    </location>
</feature>
<comment type="caution">
    <text evidence="2">The sequence shown here is derived from an EMBL/GenBank/DDBJ whole genome shotgun (WGS) entry which is preliminary data.</text>
</comment>
<dbReference type="RefSeq" id="WP_106329827.1">
    <property type="nucleotide sequence ID" value="NZ_BOMO01000159.1"/>
</dbReference>
<evidence type="ECO:0000256" key="1">
    <source>
        <dbReference type="SAM" id="Phobius"/>
    </source>
</evidence>
<sequence length="273" mass="28441">MGQRGRVIGPAEIVGIAVVAVLVLVAVGHRTGWTWPGTTGEAATASEPVTAAVWLRGTPAEAYPLGAAGITLPAATAVPGFSAAEVGSALGKVRAAMIAGRLDQRMLTGHDMTGFLGLLAPAARDQTAKHFTAQQLTSIATRIDPAAKLDPAEQPRVSGRMTVAGTRSDGVDRLQITTNFVWVYAFNAGNPPVAAVHDEILWEVPKAANLRPDDQGLWVRQAESYSAWMDCDAYRKGLLAPGGATPVAGTGADGDPEDVLRADHGFDKVRGTC</sequence>
<evidence type="ECO:0000313" key="2">
    <source>
        <dbReference type="EMBL" id="PRX12168.1"/>
    </source>
</evidence>
<dbReference type="AlphaFoldDB" id="A0A2T0JWM1"/>
<keyword evidence="1" id="KW-0472">Membrane</keyword>
<dbReference type="OrthoDB" id="4549522at2"/>
<accession>A0A2T0JWM1</accession>
<keyword evidence="3" id="KW-1185">Reference proteome</keyword>
<dbReference type="Proteomes" id="UP000239415">
    <property type="component" value="Unassembled WGS sequence"/>
</dbReference>
<gene>
    <name evidence="2" type="ORF">CLV67_12925</name>
</gene>
<evidence type="ECO:0000313" key="3">
    <source>
        <dbReference type="Proteomes" id="UP000239415"/>
    </source>
</evidence>
<keyword evidence="1" id="KW-1133">Transmembrane helix</keyword>
<keyword evidence="1" id="KW-0812">Transmembrane</keyword>
<dbReference type="EMBL" id="PVMZ01000029">
    <property type="protein sequence ID" value="PRX12168.1"/>
    <property type="molecule type" value="Genomic_DNA"/>
</dbReference>
<proteinExistence type="predicted"/>
<reference evidence="2 3" key="1">
    <citation type="submission" date="2018-03" db="EMBL/GenBank/DDBJ databases">
        <title>Genomic Encyclopedia of Archaeal and Bacterial Type Strains, Phase II (KMG-II): from individual species to whole genera.</title>
        <authorList>
            <person name="Goeker M."/>
        </authorList>
    </citation>
    <scope>NUCLEOTIDE SEQUENCE [LARGE SCALE GENOMIC DNA]</scope>
    <source>
        <strain evidence="2 3">DSM 43146</strain>
    </source>
</reference>